<dbReference type="Proteomes" id="UP000272490">
    <property type="component" value="Unassembled WGS sequence"/>
</dbReference>
<dbReference type="InterPro" id="IPR008949">
    <property type="entry name" value="Isoprenoid_synthase_dom_sf"/>
</dbReference>
<protein>
    <submittedName>
        <fullName evidence="3">Squalene/phytoene synthase family protein</fullName>
    </submittedName>
</protein>
<dbReference type="InterPro" id="IPR044843">
    <property type="entry name" value="Trans_IPPS_bact-type"/>
</dbReference>
<dbReference type="CDD" id="cd00683">
    <property type="entry name" value="Trans_IPPS_HH"/>
    <property type="match status" value="1"/>
</dbReference>
<evidence type="ECO:0000256" key="2">
    <source>
        <dbReference type="ARBA" id="ARBA00022679"/>
    </source>
</evidence>
<dbReference type="InterPro" id="IPR002060">
    <property type="entry name" value="Squ/phyt_synthse"/>
</dbReference>
<reference evidence="3 4" key="1">
    <citation type="submission" date="2018-11" db="EMBL/GenBank/DDBJ databases">
        <title>Genome sequencing of Lachnoanaerobaculum sp. KCOM 2030 (= ChDC B114).</title>
        <authorList>
            <person name="Kook J.-K."/>
            <person name="Park S.-N."/>
            <person name="Lim Y.K."/>
        </authorList>
    </citation>
    <scope>NUCLEOTIDE SEQUENCE [LARGE SCALE GENOMIC DNA]</scope>
    <source>
        <strain evidence="3 4">KCOM 2030</strain>
    </source>
</reference>
<dbReference type="EMBL" id="RRCO01000001">
    <property type="protein sequence ID" value="RRJ26892.1"/>
    <property type="molecule type" value="Genomic_DNA"/>
</dbReference>
<dbReference type="PROSITE" id="PS01045">
    <property type="entry name" value="SQUALEN_PHYTOEN_SYN_2"/>
    <property type="match status" value="1"/>
</dbReference>
<comment type="caution">
    <text evidence="3">The sequence shown here is derived from an EMBL/GenBank/DDBJ whole genome shotgun (WGS) entry which is preliminary data.</text>
</comment>
<keyword evidence="2" id="KW-0808">Transferase</keyword>
<dbReference type="Gene3D" id="1.10.600.10">
    <property type="entry name" value="Farnesyl Diphosphate Synthase"/>
    <property type="match status" value="1"/>
</dbReference>
<dbReference type="SFLD" id="SFLDG01212">
    <property type="entry name" value="Phytoene_synthase_like"/>
    <property type="match status" value="1"/>
</dbReference>
<keyword evidence="4" id="KW-1185">Reference proteome</keyword>
<name>A0A3P3R0A6_9FIRM</name>
<evidence type="ECO:0000313" key="3">
    <source>
        <dbReference type="EMBL" id="RRJ26892.1"/>
    </source>
</evidence>
<proteinExistence type="predicted"/>
<dbReference type="SUPFAM" id="SSF48576">
    <property type="entry name" value="Terpenoid synthases"/>
    <property type="match status" value="1"/>
</dbReference>
<comment type="pathway">
    <text evidence="1">Carotenoid biosynthesis.</text>
</comment>
<gene>
    <name evidence="3" type="ORF">EHV10_02440</name>
</gene>
<dbReference type="SFLD" id="SFLDS00005">
    <property type="entry name" value="Isoprenoid_Synthase_Type_I"/>
    <property type="match status" value="1"/>
</dbReference>
<evidence type="ECO:0000256" key="1">
    <source>
        <dbReference type="ARBA" id="ARBA00004829"/>
    </source>
</evidence>
<dbReference type="GO" id="GO:0016117">
    <property type="term" value="P:carotenoid biosynthetic process"/>
    <property type="evidence" value="ECO:0007669"/>
    <property type="project" value="UniProtKB-ARBA"/>
</dbReference>
<dbReference type="AlphaFoldDB" id="A0A3P3R0A6"/>
<accession>A0A3P3R0A6</accession>
<dbReference type="RefSeq" id="WP_128673252.1">
    <property type="nucleotide sequence ID" value="NZ_RRCO01000001.1"/>
</dbReference>
<dbReference type="SFLD" id="SFLDG01018">
    <property type="entry name" value="Squalene/Phytoene_Synthase_Lik"/>
    <property type="match status" value="1"/>
</dbReference>
<dbReference type="GO" id="GO:0004311">
    <property type="term" value="F:geranylgeranyl diphosphate synthase activity"/>
    <property type="evidence" value="ECO:0007669"/>
    <property type="project" value="InterPro"/>
</dbReference>
<evidence type="ECO:0000313" key="4">
    <source>
        <dbReference type="Proteomes" id="UP000272490"/>
    </source>
</evidence>
<dbReference type="GO" id="GO:0051996">
    <property type="term" value="F:squalene synthase [NAD(P)H] activity"/>
    <property type="evidence" value="ECO:0007669"/>
    <property type="project" value="InterPro"/>
</dbReference>
<dbReference type="Pfam" id="PF00494">
    <property type="entry name" value="SQS_PSY"/>
    <property type="match status" value="1"/>
</dbReference>
<dbReference type="OrthoDB" id="9787280at2"/>
<dbReference type="InterPro" id="IPR033904">
    <property type="entry name" value="Trans_IPPS_HH"/>
</dbReference>
<dbReference type="InterPro" id="IPR019845">
    <property type="entry name" value="Squalene/phytoene_synthase_CS"/>
</dbReference>
<sequence>MNIESSYQVAESIMRKHASSFYAAFGKVERAKFLDISAVYAFCRYADDLADTKSRSKVIKLQLLNVLEEEVKSLYEGGRQEEQYKKYNWWLAFENAVRIREIPLEALLEQIDGQRSDINFKIIEDKEDLILYCKKVAGTVGLMLAPMLRGEKADGEYESICESLGIAMQITNILRDIGEDLRNRNRIYIPQTFMKKYSVTRKDLEELSVLPNALTIKHLFVKSDFKPADNIVNLWEEMALLSKHYYDKFYKHLYMFSPDAIFPVTAAAVYYQAILEEVRRNNYNCFTKRCYTSVKRKRDLLKRVSDRVEKAKSGNFNCNEVYTENESLTDG</sequence>
<dbReference type="PANTHER" id="PTHR31480">
    <property type="entry name" value="BIFUNCTIONAL LYCOPENE CYCLASE/PHYTOENE SYNTHASE"/>
    <property type="match status" value="1"/>
</dbReference>
<organism evidence="3 4">
    <name type="scientific">Lachnoanaerobaculum gingivalis</name>
    <dbReference type="NCBI Taxonomy" id="2490855"/>
    <lineage>
        <taxon>Bacteria</taxon>
        <taxon>Bacillati</taxon>
        <taxon>Bacillota</taxon>
        <taxon>Clostridia</taxon>
        <taxon>Lachnospirales</taxon>
        <taxon>Lachnospiraceae</taxon>
        <taxon>Lachnoanaerobaculum</taxon>
    </lineage>
</organism>